<protein>
    <submittedName>
        <fullName evidence="1">Uncharacterized protein</fullName>
    </submittedName>
</protein>
<organism evidence="1 2">
    <name type="scientific">Acanthoscelides obtectus</name>
    <name type="common">Bean weevil</name>
    <name type="synonym">Bruchus obtectus</name>
    <dbReference type="NCBI Taxonomy" id="200917"/>
    <lineage>
        <taxon>Eukaryota</taxon>
        <taxon>Metazoa</taxon>
        <taxon>Ecdysozoa</taxon>
        <taxon>Arthropoda</taxon>
        <taxon>Hexapoda</taxon>
        <taxon>Insecta</taxon>
        <taxon>Pterygota</taxon>
        <taxon>Neoptera</taxon>
        <taxon>Endopterygota</taxon>
        <taxon>Coleoptera</taxon>
        <taxon>Polyphaga</taxon>
        <taxon>Cucujiformia</taxon>
        <taxon>Chrysomeloidea</taxon>
        <taxon>Chrysomelidae</taxon>
        <taxon>Bruchinae</taxon>
        <taxon>Bruchini</taxon>
        <taxon>Acanthoscelides</taxon>
    </lineage>
</organism>
<proteinExistence type="predicted"/>
<name>A0A9P0Q0S3_ACAOB</name>
<comment type="caution">
    <text evidence="1">The sequence shown here is derived from an EMBL/GenBank/DDBJ whole genome shotgun (WGS) entry which is preliminary data.</text>
</comment>
<accession>A0A9P0Q0S3</accession>
<gene>
    <name evidence="1" type="ORF">ACAOBT_LOCUS29027</name>
</gene>
<evidence type="ECO:0000313" key="1">
    <source>
        <dbReference type="EMBL" id="CAH2006324.1"/>
    </source>
</evidence>
<reference evidence="1" key="1">
    <citation type="submission" date="2022-03" db="EMBL/GenBank/DDBJ databases">
        <authorList>
            <person name="Sayadi A."/>
        </authorList>
    </citation>
    <scope>NUCLEOTIDE SEQUENCE</scope>
</reference>
<dbReference type="Proteomes" id="UP001152888">
    <property type="component" value="Unassembled WGS sequence"/>
</dbReference>
<dbReference type="AlphaFoldDB" id="A0A9P0Q0S3"/>
<sequence length="88" mass="10295">MACVQLQSTVNVSKRNASNSFEELNLLYPKGREDDIKKKKRKGPIGSHMFYSEFYKNLKTTHDQDDEIYSDSDESECENELLFLLLRD</sequence>
<keyword evidence="2" id="KW-1185">Reference proteome</keyword>
<evidence type="ECO:0000313" key="2">
    <source>
        <dbReference type="Proteomes" id="UP001152888"/>
    </source>
</evidence>
<dbReference type="EMBL" id="CAKOFQ010007681">
    <property type="protein sequence ID" value="CAH2006324.1"/>
    <property type="molecule type" value="Genomic_DNA"/>
</dbReference>